<name>A0A401ZQJ5_9CHLR</name>
<evidence type="ECO:0000313" key="1">
    <source>
        <dbReference type="EMBL" id="GCE09026.1"/>
    </source>
</evidence>
<gene>
    <name evidence="1" type="ORF">KDAU_63550</name>
</gene>
<dbReference type="AlphaFoldDB" id="A0A401ZQJ5"/>
<dbReference type="Proteomes" id="UP000287224">
    <property type="component" value="Unassembled WGS sequence"/>
</dbReference>
<reference evidence="2" key="1">
    <citation type="submission" date="2018-12" db="EMBL/GenBank/DDBJ databases">
        <title>Tengunoibacter tsumagoiensis gen. nov., sp. nov., Dictyobacter kobayashii sp. nov., D. alpinus sp. nov., and D. joshuensis sp. nov. and description of Dictyobacteraceae fam. nov. within the order Ktedonobacterales isolated from Tengu-no-mugimeshi.</title>
        <authorList>
            <person name="Wang C.M."/>
            <person name="Zheng Y."/>
            <person name="Sakai Y."/>
            <person name="Toyoda A."/>
            <person name="Minakuchi Y."/>
            <person name="Abe K."/>
            <person name="Yokota A."/>
            <person name="Yabe S."/>
        </authorList>
    </citation>
    <scope>NUCLEOTIDE SEQUENCE [LARGE SCALE GENOMIC DNA]</scope>
    <source>
        <strain evidence="2">S-27</strain>
    </source>
</reference>
<protein>
    <submittedName>
        <fullName evidence="1">Uncharacterized protein</fullName>
    </submittedName>
</protein>
<proteinExistence type="predicted"/>
<sequence>MRIKHALQRALKQTLAVKACVTGTLIFLKSRLQEEMEGEEKQAVSSGWANGDTAYALYTYLHELAHLQ</sequence>
<keyword evidence="2" id="KW-1185">Reference proteome</keyword>
<dbReference type="EMBL" id="BIFQ01000002">
    <property type="protein sequence ID" value="GCE09026.1"/>
    <property type="molecule type" value="Genomic_DNA"/>
</dbReference>
<evidence type="ECO:0000313" key="2">
    <source>
        <dbReference type="Proteomes" id="UP000287224"/>
    </source>
</evidence>
<comment type="caution">
    <text evidence="1">The sequence shown here is derived from an EMBL/GenBank/DDBJ whole genome shotgun (WGS) entry which is preliminary data.</text>
</comment>
<accession>A0A401ZQJ5</accession>
<organism evidence="1 2">
    <name type="scientific">Dictyobacter aurantiacus</name>
    <dbReference type="NCBI Taxonomy" id="1936993"/>
    <lineage>
        <taxon>Bacteria</taxon>
        <taxon>Bacillati</taxon>
        <taxon>Chloroflexota</taxon>
        <taxon>Ktedonobacteria</taxon>
        <taxon>Ktedonobacterales</taxon>
        <taxon>Dictyobacteraceae</taxon>
        <taxon>Dictyobacter</taxon>
    </lineage>
</organism>